<dbReference type="InterPro" id="IPR024925">
    <property type="entry name" value="Malonyl_CoA-ACP_transAc"/>
</dbReference>
<dbReference type="Gene3D" id="3.40.366.10">
    <property type="entry name" value="Malonyl-Coenzyme A Acyl Carrier Protein, domain 2"/>
    <property type="match status" value="1"/>
</dbReference>
<proteinExistence type="inferred from homology"/>
<dbReference type="FunFam" id="3.30.70.250:FF:000001">
    <property type="entry name" value="Malonyl CoA-acyl carrier protein transacylase"/>
    <property type="match status" value="1"/>
</dbReference>
<feature type="active site" evidence="7">
    <location>
        <position position="203"/>
    </location>
</feature>
<protein>
    <recommendedName>
        <fullName evidence="2 6">Malonyl CoA-acyl carrier protein transacylase</fullName>
        <ecNumber evidence="1 6">2.3.1.39</ecNumber>
    </recommendedName>
</protein>
<feature type="domain" description="Malonyl-CoA:ACP transacylase (MAT)" evidence="8">
    <location>
        <begin position="6"/>
        <end position="304"/>
    </location>
</feature>
<dbReference type="InterPro" id="IPR050858">
    <property type="entry name" value="Mal-CoA-ACP_Trans/PKS_FabD"/>
</dbReference>
<evidence type="ECO:0000313" key="9">
    <source>
        <dbReference type="EMBL" id="CUH63021.1"/>
    </source>
</evidence>
<dbReference type="SMART" id="SM00827">
    <property type="entry name" value="PKS_AT"/>
    <property type="match status" value="1"/>
</dbReference>
<dbReference type="EMBL" id="CYSA01000005">
    <property type="protein sequence ID" value="CUH63021.1"/>
    <property type="molecule type" value="Genomic_DNA"/>
</dbReference>
<keyword evidence="10" id="KW-1185">Reference proteome</keyword>
<dbReference type="Pfam" id="PF00698">
    <property type="entry name" value="Acyl_transf_1"/>
    <property type="match status" value="1"/>
</dbReference>
<dbReference type="RefSeq" id="WP_058261237.1">
    <property type="nucleotide sequence ID" value="NZ_CP051181.1"/>
</dbReference>
<evidence type="ECO:0000256" key="2">
    <source>
        <dbReference type="ARBA" id="ARBA00018953"/>
    </source>
</evidence>
<evidence type="ECO:0000256" key="6">
    <source>
        <dbReference type="PIRNR" id="PIRNR000446"/>
    </source>
</evidence>
<dbReference type="PANTHER" id="PTHR42681:SF1">
    <property type="entry name" value="MALONYL-COA-ACYL CARRIER PROTEIN TRANSACYLASE, MITOCHONDRIAL"/>
    <property type="match status" value="1"/>
</dbReference>
<keyword evidence="3 6" id="KW-0808">Transferase</keyword>
<dbReference type="PIRSF" id="PIRSF000446">
    <property type="entry name" value="Mct"/>
    <property type="match status" value="1"/>
</dbReference>
<dbReference type="InterPro" id="IPR016035">
    <property type="entry name" value="Acyl_Trfase/lysoPLipase"/>
</dbReference>
<evidence type="ECO:0000259" key="8">
    <source>
        <dbReference type="SMART" id="SM00827"/>
    </source>
</evidence>
<keyword evidence="4 6" id="KW-0012">Acyltransferase</keyword>
<evidence type="ECO:0000256" key="4">
    <source>
        <dbReference type="ARBA" id="ARBA00023315"/>
    </source>
</evidence>
<evidence type="ECO:0000256" key="7">
    <source>
        <dbReference type="PIRSR" id="PIRSR000446-1"/>
    </source>
</evidence>
<dbReference type="InterPro" id="IPR001227">
    <property type="entry name" value="Ac_transferase_dom_sf"/>
</dbReference>
<name>A0A0P1F5N1_THAGE</name>
<dbReference type="InterPro" id="IPR016036">
    <property type="entry name" value="Malonyl_transacylase_ACP-bd"/>
</dbReference>
<dbReference type="AlphaFoldDB" id="A0A0P1F5N1"/>
<gene>
    <name evidence="9" type="primary">fabD</name>
    <name evidence="9" type="ORF">TG4357_00434</name>
</gene>
<dbReference type="SUPFAM" id="SSF55048">
    <property type="entry name" value="Probable ACP-binding domain of malonyl-CoA ACP transacylase"/>
    <property type="match status" value="1"/>
</dbReference>
<dbReference type="Proteomes" id="UP000051587">
    <property type="component" value="Unassembled WGS sequence"/>
</dbReference>
<dbReference type="InterPro" id="IPR004410">
    <property type="entry name" value="Malonyl_CoA-ACP_transAc_FabD"/>
</dbReference>
<evidence type="ECO:0000313" key="10">
    <source>
        <dbReference type="Proteomes" id="UP000051587"/>
    </source>
</evidence>
<dbReference type="GO" id="GO:0005829">
    <property type="term" value="C:cytosol"/>
    <property type="evidence" value="ECO:0007669"/>
    <property type="project" value="TreeGrafter"/>
</dbReference>
<dbReference type="NCBIfam" id="TIGR00128">
    <property type="entry name" value="fabD"/>
    <property type="match status" value="1"/>
</dbReference>
<dbReference type="SUPFAM" id="SSF52151">
    <property type="entry name" value="FabD/lysophospholipase-like"/>
    <property type="match status" value="1"/>
</dbReference>
<dbReference type="GO" id="GO:0006633">
    <property type="term" value="P:fatty acid biosynthetic process"/>
    <property type="evidence" value="ECO:0007669"/>
    <property type="project" value="TreeGrafter"/>
</dbReference>
<comment type="catalytic activity">
    <reaction evidence="5 6">
        <text>holo-[ACP] + malonyl-CoA = malonyl-[ACP] + CoA</text>
        <dbReference type="Rhea" id="RHEA:41792"/>
        <dbReference type="Rhea" id="RHEA-COMP:9623"/>
        <dbReference type="Rhea" id="RHEA-COMP:9685"/>
        <dbReference type="ChEBI" id="CHEBI:57287"/>
        <dbReference type="ChEBI" id="CHEBI:57384"/>
        <dbReference type="ChEBI" id="CHEBI:64479"/>
        <dbReference type="ChEBI" id="CHEBI:78449"/>
        <dbReference type="EC" id="2.3.1.39"/>
    </reaction>
</comment>
<feature type="active site" evidence="7">
    <location>
        <position position="94"/>
    </location>
</feature>
<accession>A0A0P1F5N1</accession>
<comment type="similarity">
    <text evidence="6">Belongs to the fabD family.</text>
</comment>
<dbReference type="GO" id="GO:0004314">
    <property type="term" value="F:[acyl-carrier-protein] S-malonyltransferase activity"/>
    <property type="evidence" value="ECO:0007669"/>
    <property type="project" value="UniProtKB-EC"/>
</dbReference>
<dbReference type="Gene3D" id="3.30.70.250">
    <property type="entry name" value="Malonyl-CoA ACP transacylase, ACP-binding"/>
    <property type="match status" value="1"/>
</dbReference>
<dbReference type="EC" id="2.3.1.39" evidence="1 6"/>
<dbReference type="InterPro" id="IPR014043">
    <property type="entry name" value="Acyl_transferase_dom"/>
</dbReference>
<evidence type="ECO:0000256" key="5">
    <source>
        <dbReference type="ARBA" id="ARBA00048462"/>
    </source>
</evidence>
<evidence type="ECO:0000256" key="3">
    <source>
        <dbReference type="ARBA" id="ARBA00022679"/>
    </source>
</evidence>
<dbReference type="OrthoDB" id="9808564at2"/>
<organism evidence="9 10">
    <name type="scientific">Thalassovita gelatinovora</name>
    <name type="common">Thalassobius gelatinovorus</name>
    <dbReference type="NCBI Taxonomy" id="53501"/>
    <lineage>
        <taxon>Bacteria</taxon>
        <taxon>Pseudomonadati</taxon>
        <taxon>Pseudomonadota</taxon>
        <taxon>Alphaproteobacteria</taxon>
        <taxon>Rhodobacterales</taxon>
        <taxon>Roseobacteraceae</taxon>
        <taxon>Thalassovita</taxon>
    </lineage>
</organism>
<sequence length="313" mass="32248">MTKAFVFPGQGAQTIGMGKALADAYPAAKAVFDEVDEALGENLSALIWEGEQDALTLTQNAQPALMATSLAAMRALEAEGVVLAEQAAYVAGHSLGEYSALAAAGALSVTDAARLLRTRGLAMQQAVPVGEGAMAALLGLDFATAKAVAAEAAMGEVCQAANDNDPGQVVVSGHTDAVQRAVDLAKEKGAKRAVMLPVSAPFHCSLMEPAAGVMAEALQQVDINRPVVPIVANVVAEAITDPATIRSLLVNQVTGSVRWRESVLWMAGKGVTEVWEIGAGKALSGMIRRIERSIVCTAVGTPEDVTKAMASLS</sequence>
<dbReference type="PANTHER" id="PTHR42681">
    <property type="entry name" value="MALONYL-COA-ACYL CARRIER PROTEIN TRANSACYLASE, MITOCHONDRIAL"/>
    <property type="match status" value="1"/>
</dbReference>
<dbReference type="STRING" id="53501.SAMN04488043_103334"/>
<evidence type="ECO:0000256" key="1">
    <source>
        <dbReference type="ARBA" id="ARBA00013258"/>
    </source>
</evidence>
<reference evidence="9 10" key="1">
    <citation type="submission" date="2015-09" db="EMBL/GenBank/DDBJ databases">
        <authorList>
            <consortium name="Swine Surveillance"/>
        </authorList>
    </citation>
    <scope>NUCLEOTIDE SEQUENCE [LARGE SCALE GENOMIC DNA]</scope>
    <source>
        <strain evidence="9 10">CECT 4357</strain>
    </source>
</reference>